<accession>A0ABP7Z0H7</accession>
<dbReference type="Pfam" id="PF13692">
    <property type="entry name" value="Glyco_trans_1_4"/>
    <property type="match status" value="1"/>
</dbReference>
<dbReference type="Gene3D" id="3.40.50.2000">
    <property type="entry name" value="Glycogen Phosphorylase B"/>
    <property type="match status" value="1"/>
</dbReference>
<reference evidence="2" key="1">
    <citation type="journal article" date="2019" name="Int. J. Syst. Evol. Microbiol.">
        <title>The Global Catalogue of Microorganisms (GCM) 10K type strain sequencing project: providing services to taxonomists for standard genome sequencing and annotation.</title>
        <authorList>
            <consortium name="The Broad Institute Genomics Platform"/>
            <consortium name="The Broad Institute Genome Sequencing Center for Infectious Disease"/>
            <person name="Wu L."/>
            <person name="Ma J."/>
        </authorList>
    </citation>
    <scope>NUCLEOTIDE SEQUENCE [LARGE SCALE GENOMIC DNA]</scope>
    <source>
        <strain evidence="2">JCM 16704</strain>
    </source>
</reference>
<organism evidence="1 2">
    <name type="scientific">Sphingobacterium kyonggiense</name>
    <dbReference type="NCBI Taxonomy" id="714075"/>
    <lineage>
        <taxon>Bacteria</taxon>
        <taxon>Pseudomonadati</taxon>
        <taxon>Bacteroidota</taxon>
        <taxon>Sphingobacteriia</taxon>
        <taxon>Sphingobacteriales</taxon>
        <taxon>Sphingobacteriaceae</taxon>
        <taxon>Sphingobacterium</taxon>
    </lineage>
</organism>
<dbReference type="Proteomes" id="UP001500101">
    <property type="component" value="Unassembled WGS sequence"/>
</dbReference>
<sequence>MGKRMLVIGLVWPEPTSSAAGWRIIQIMQLFIQQGFELHFCSAASKSEFSFPLENLGIKEQVIQLNDASFNKYVEELKPDYVLFDRFMIEEQYSWRVKEVCPQAIRILDTEDLHFLRQARQDAYKKNLEFTQEMLYSDLASREIASILRSDLSLIISTYEMNLLTEQFHISPSLLCYLPFQFEAATASKKLGFEERQNFVFIGNFIHEPNWRTVVELKRLWPSIRKRLGKVELHIYGAYPTQKVWDLNKPAEGFMVKGRAEDAKETLGRYRVLLAPIPFGAGLKGKFVDAFSVGTPSVSSQVATEGMMRDEHEWPGFIYDTDEDFLYKVVQLYQDENTWLNAHTQCENKLNSWRKDDQSEVFLKRLQEIAPVLQQNRNRNFIGQILWNNQFASSKYMSLWIEAKQKVL</sequence>
<dbReference type="RefSeq" id="WP_344675421.1">
    <property type="nucleotide sequence ID" value="NZ_BAAAZI010000011.1"/>
</dbReference>
<name>A0ABP7Z0H7_9SPHI</name>
<keyword evidence="2" id="KW-1185">Reference proteome</keyword>
<proteinExistence type="predicted"/>
<dbReference type="EMBL" id="BAAAZI010000011">
    <property type="protein sequence ID" value="GAA4144801.1"/>
    <property type="molecule type" value="Genomic_DNA"/>
</dbReference>
<evidence type="ECO:0000313" key="2">
    <source>
        <dbReference type="Proteomes" id="UP001500101"/>
    </source>
</evidence>
<evidence type="ECO:0000313" key="1">
    <source>
        <dbReference type="EMBL" id="GAA4144801.1"/>
    </source>
</evidence>
<protein>
    <submittedName>
        <fullName evidence="1">Glycosyltransferase family 4 protein</fullName>
    </submittedName>
</protein>
<dbReference type="SUPFAM" id="SSF53756">
    <property type="entry name" value="UDP-Glycosyltransferase/glycogen phosphorylase"/>
    <property type="match status" value="1"/>
</dbReference>
<gene>
    <name evidence="1" type="ORF">GCM10022216_28180</name>
</gene>
<comment type="caution">
    <text evidence="1">The sequence shown here is derived from an EMBL/GenBank/DDBJ whole genome shotgun (WGS) entry which is preliminary data.</text>
</comment>